<dbReference type="EMBL" id="AHOM02000010">
    <property type="protein sequence ID" value="EJZ40822.1"/>
    <property type="molecule type" value="Genomic_DNA"/>
</dbReference>
<sequence length="128" mass="14557">MNQLDQITGEIIDSAFKIHKTIGPGLLESVYEMILFQELTNRKLQVTNQKYISFEYEGIVFKNAFKVDLLVESSVVIEVKSVEKTLPVHSKQVLTYLKLMNLPVGLLLNFGTALMKDGISRIVNHYEP</sequence>
<dbReference type="InterPro" id="IPR026350">
    <property type="entry name" value="GxxExxY"/>
</dbReference>
<dbReference type="NCBIfam" id="TIGR04256">
    <property type="entry name" value="GxxExxY"/>
    <property type="match status" value="1"/>
</dbReference>
<keyword evidence="2" id="KW-1185">Reference proteome</keyword>
<comment type="caution">
    <text evidence="1">The sequence shown here is derived from an EMBL/GenBank/DDBJ whole genome shotgun (WGS) entry which is preliminary data.</text>
</comment>
<organism evidence="1 2">
    <name type="scientific">Leptospira licerasiae str. MMD4847</name>
    <dbReference type="NCBI Taxonomy" id="1049971"/>
    <lineage>
        <taxon>Bacteria</taxon>
        <taxon>Pseudomonadati</taxon>
        <taxon>Spirochaetota</taxon>
        <taxon>Spirochaetia</taxon>
        <taxon>Leptospirales</taxon>
        <taxon>Leptospiraceae</taxon>
        <taxon>Leptospira</taxon>
    </lineage>
</organism>
<gene>
    <name evidence="1" type="ORF">LEP1GSC178_1667</name>
</gene>
<reference evidence="1 2" key="1">
    <citation type="submission" date="2012-08" db="EMBL/GenBank/DDBJ databases">
        <authorList>
            <person name="Harkins D.M."/>
            <person name="Durkin A.S."/>
            <person name="Selengut J.D."/>
            <person name="Sanka R."/>
            <person name="DePew J."/>
            <person name="Purushe J."/>
            <person name="Matthias M.A."/>
            <person name="Vinetz J.M."/>
            <person name="Sutton G.G."/>
            <person name="Nelson W.C."/>
            <person name="Fouts D.E."/>
        </authorList>
    </citation>
    <scope>NUCLEOTIDE SEQUENCE [LARGE SCALE GENOMIC DNA]</scope>
    <source>
        <strain evidence="1 2">MMD4847</strain>
    </source>
</reference>
<evidence type="ECO:0000313" key="2">
    <source>
        <dbReference type="Proteomes" id="UP000018720"/>
    </source>
</evidence>
<proteinExistence type="predicted"/>
<evidence type="ECO:0000313" key="1">
    <source>
        <dbReference type="EMBL" id="EJZ40822.1"/>
    </source>
</evidence>
<protein>
    <submittedName>
        <fullName evidence="1">GxxExxY protein</fullName>
    </submittedName>
</protein>
<dbReference type="Pfam" id="PF13366">
    <property type="entry name" value="PDDEXK_3"/>
    <property type="match status" value="1"/>
</dbReference>
<name>A0ABN0H523_9LEPT</name>
<accession>A0ABN0H523</accession>
<dbReference type="RefSeq" id="WP_008594749.1">
    <property type="nucleotide sequence ID" value="NZ_AHOM02000010.1"/>
</dbReference>
<dbReference type="Proteomes" id="UP000018720">
    <property type="component" value="Unassembled WGS sequence"/>
</dbReference>